<proteinExistence type="predicted"/>
<accession>A0A2H0RJW6</accession>
<protein>
    <submittedName>
        <fullName evidence="1">Uncharacterized protein</fullName>
    </submittedName>
</protein>
<dbReference type="EMBL" id="PCYL01000027">
    <property type="protein sequence ID" value="PIR46839.1"/>
    <property type="molecule type" value="Genomic_DNA"/>
</dbReference>
<gene>
    <name evidence="1" type="ORF">COV07_02125</name>
</gene>
<dbReference type="AlphaFoldDB" id="A0A2H0RJW6"/>
<evidence type="ECO:0000313" key="2">
    <source>
        <dbReference type="Proteomes" id="UP000230833"/>
    </source>
</evidence>
<reference evidence="1 2" key="1">
    <citation type="submission" date="2017-09" db="EMBL/GenBank/DDBJ databases">
        <title>Depth-based differentiation of microbial function through sediment-hosted aquifers and enrichment of novel symbionts in the deep terrestrial subsurface.</title>
        <authorList>
            <person name="Probst A.J."/>
            <person name="Ladd B."/>
            <person name="Jarett J.K."/>
            <person name="Geller-Mcgrath D.E."/>
            <person name="Sieber C.M."/>
            <person name="Emerson J.B."/>
            <person name="Anantharaman K."/>
            <person name="Thomas B.C."/>
            <person name="Malmstrom R."/>
            <person name="Stieglmeier M."/>
            <person name="Klingl A."/>
            <person name="Woyke T."/>
            <person name="Ryan C.M."/>
            <person name="Banfield J.F."/>
        </authorList>
    </citation>
    <scope>NUCLEOTIDE SEQUENCE [LARGE SCALE GENOMIC DNA]</scope>
    <source>
        <strain evidence="1">CG10_big_fil_rev_8_21_14_0_10_45_14</strain>
    </source>
</reference>
<organism evidence="1 2">
    <name type="scientific">Candidatus Vogelbacteria bacterium CG10_big_fil_rev_8_21_14_0_10_45_14</name>
    <dbReference type="NCBI Taxonomy" id="1975042"/>
    <lineage>
        <taxon>Bacteria</taxon>
        <taxon>Candidatus Vogeliibacteriota</taxon>
    </lineage>
</organism>
<name>A0A2H0RJW6_9BACT</name>
<comment type="caution">
    <text evidence="1">The sequence shown here is derived from an EMBL/GenBank/DDBJ whole genome shotgun (WGS) entry which is preliminary data.</text>
</comment>
<dbReference type="Proteomes" id="UP000230833">
    <property type="component" value="Unassembled WGS sequence"/>
</dbReference>
<evidence type="ECO:0000313" key="1">
    <source>
        <dbReference type="EMBL" id="PIR46839.1"/>
    </source>
</evidence>
<sequence>MNVRTISVIVILGIVLIAGLALSGSKGTGEDASVASRLSDGEAEPETIVPSYRVLFPLPNDTIASPLTVVSALSSRAVGRNMLIRVVLYDGEGNILAEGKEEMESTTEGGLSTLTRQSYLELNFNLPKTDGGTVVVFGEVDGILDEGDTGVIIPVNFSDSGQ</sequence>